<dbReference type="PANTHER" id="PTHR43413:SF1">
    <property type="entry name" value="SIROHEME DECARBOXYLASE NIRL SUBUNIT"/>
    <property type="match status" value="1"/>
</dbReference>
<dbReference type="KEGG" id="kak:Kalk_09700"/>
<dbReference type="InterPro" id="IPR053953">
    <property type="entry name" value="NirdL-like_HTH"/>
</dbReference>
<dbReference type="Pfam" id="PF22451">
    <property type="entry name" value="NirdL-like_HTH"/>
    <property type="match status" value="1"/>
</dbReference>
<comment type="similarity">
    <text evidence="3">Belongs to the Ahb/Nir family.</text>
</comment>
<dbReference type="OrthoDB" id="9806536at2"/>
<dbReference type="Gene3D" id="1.10.10.10">
    <property type="entry name" value="Winged helix-like DNA-binding domain superfamily/Winged helix DNA-binding domain"/>
    <property type="match status" value="1"/>
</dbReference>
<evidence type="ECO:0000313" key="11">
    <source>
        <dbReference type="Proteomes" id="UP000235116"/>
    </source>
</evidence>
<evidence type="ECO:0000313" key="10">
    <source>
        <dbReference type="EMBL" id="AUM12671.1"/>
    </source>
</evidence>
<comment type="function">
    <text evidence="6">Involved in heme d1 biosynthesis. Catalyzes the decarboxylation of siroheme into didecarboxysiroheme.</text>
</comment>
<feature type="domain" description="Siroheme decarboxylase NirL-like HTH" evidence="9">
    <location>
        <begin position="22"/>
        <end position="67"/>
    </location>
</feature>
<keyword evidence="1" id="KW-0456">Lyase</keyword>
<feature type="domain" description="Siroheme decarboxylase AsnC-like ligand binding" evidence="8">
    <location>
        <begin position="84"/>
        <end position="156"/>
    </location>
</feature>
<sequence length="164" mass="18816">MPAAPADSRPTLQDKFELDQTDRRIINRLQDGMPVCDQPYLLVADELGIQEHELLSRLQTMLDNKVLSRFGPMFHAERLGGGLALAAMRIPEDEFDHVAAQVNELPEIAHNYQRTHKFNMWFVIATEQKADVERVVSQIESTTGYPVYNMPKIEEYYVGLRFPV</sequence>
<comment type="pathway">
    <text evidence="2">Porphyrin-containing compound metabolism.</text>
</comment>
<dbReference type="RefSeq" id="WP_101894056.1">
    <property type="nucleotide sequence ID" value="NZ_CP022684.1"/>
</dbReference>
<comment type="subunit">
    <text evidence="4">Probably forms a complex composed of NirD, NirL, NirG and NirH. All proteins are required for the total conversion of siroheme to didecarboxysiroheme.</text>
</comment>
<evidence type="ECO:0000256" key="1">
    <source>
        <dbReference type="ARBA" id="ARBA00023239"/>
    </source>
</evidence>
<evidence type="ECO:0000256" key="5">
    <source>
        <dbReference type="ARBA" id="ARBA00023471"/>
    </source>
</evidence>
<organism evidence="10 11">
    <name type="scientific">Ketobacter alkanivorans</name>
    <dbReference type="NCBI Taxonomy" id="1917421"/>
    <lineage>
        <taxon>Bacteria</taxon>
        <taxon>Pseudomonadati</taxon>
        <taxon>Pseudomonadota</taxon>
        <taxon>Gammaproteobacteria</taxon>
        <taxon>Pseudomonadales</taxon>
        <taxon>Ketobacteraceae</taxon>
        <taxon>Ketobacter</taxon>
    </lineage>
</organism>
<evidence type="ECO:0000256" key="6">
    <source>
        <dbReference type="ARBA" id="ARBA00045291"/>
    </source>
</evidence>
<evidence type="ECO:0000259" key="8">
    <source>
        <dbReference type="Pfam" id="PF17805"/>
    </source>
</evidence>
<gene>
    <name evidence="10" type="ORF">Kalk_09700</name>
</gene>
<dbReference type="AlphaFoldDB" id="A0A2K9LKH0"/>
<dbReference type="Proteomes" id="UP000235116">
    <property type="component" value="Chromosome"/>
</dbReference>
<dbReference type="Gene3D" id="3.30.70.3460">
    <property type="match status" value="1"/>
</dbReference>
<evidence type="ECO:0000256" key="7">
    <source>
        <dbReference type="ARBA" id="ARBA00048470"/>
    </source>
</evidence>
<dbReference type="InterPro" id="IPR040523">
    <property type="entry name" value="AsnC_trans_reg2"/>
</dbReference>
<evidence type="ECO:0000256" key="3">
    <source>
        <dbReference type="ARBA" id="ARBA00023457"/>
    </source>
</evidence>
<keyword evidence="11" id="KW-1185">Reference proteome</keyword>
<dbReference type="EC" id="4.1.1.111" evidence="5"/>
<dbReference type="InterPro" id="IPR050684">
    <property type="entry name" value="HTH-Siroheme_Decarb"/>
</dbReference>
<evidence type="ECO:0000256" key="2">
    <source>
        <dbReference type="ARBA" id="ARBA00023444"/>
    </source>
</evidence>
<name>A0A2K9LKH0_9GAMM</name>
<protein>
    <recommendedName>
        <fullName evidence="5">siroheme decarboxylase</fullName>
        <ecNumber evidence="5">4.1.1.111</ecNumber>
    </recommendedName>
</protein>
<evidence type="ECO:0000259" key="9">
    <source>
        <dbReference type="Pfam" id="PF22451"/>
    </source>
</evidence>
<proteinExistence type="inferred from homology"/>
<dbReference type="GO" id="GO:0016829">
    <property type="term" value="F:lyase activity"/>
    <property type="evidence" value="ECO:0007669"/>
    <property type="project" value="UniProtKB-KW"/>
</dbReference>
<comment type="catalytic activity">
    <reaction evidence="7">
        <text>siroheme + 2 H(+) = 12,18-didecarboxysiroheme + 2 CO2</text>
        <dbReference type="Rhea" id="RHEA:19093"/>
        <dbReference type="ChEBI" id="CHEBI:15378"/>
        <dbReference type="ChEBI" id="CHEBI:16526"/>
        <dbReference type="ChEBI" id="CHEBI:60052"/>
        <dbReference type="ChEBI" id="CHEBI:140497"/>
        <dbReference type="EC" id="4.1.1.111"/>
    </reaction>
</comment>
<dbReference type="PANTHER" id="PTHR43413">
    <property type="entry name" value="TRANSCRIPTIONAL REGULATOR, ASNC FAMILY"/>
    <property type="match status" value="1"/>
</dbReference>
<reference evidence="11" key="1">
    <citation type="submission" date="2017-08" db="EMBL/GenBank/DDBJ databases">
        <title>Direct submision.</title>
        <authorList>
            <person name="Kim S.-J."/>
            <person name="Rhee S.-K."/>
        </authorList>
    </citation>
    <scope>NUCLEOTIDE SEQUENCE [LARGE SCALE GENOMIC DNA]</scope>
    <source>
        <strain evidence="11">GI5</strain>
    </source>
</reference>
<evidence type="ECO:0000256" key="4">
    <source>
        <dbReference type="ARBA" id="ARBA00023465"/>
    </source>
</evidence>
<dbReference type="InterPro" id="IPR036388">
    <property type="entry name" value="WH-like_DNA-bd_sf"/>
</dbReference>
<dbReference type="Pfam" id="PF17805">
    <property type="entry name" value="AsnC_trans_reg2"/>
    <property type="match status" value="1"/>
</dbReference>
<accession>A0A2K9LKH0</accession>
<dbReference type="EMBL" id="CP022684">
    <property type="protein sequence ID" value="AUM12671.1"/>
    <property type="molecule type" value="Genomic_DNA"/>
</dbReference>